<comment type="caution">
    <text evidence="11">The sequence shown here is derived from an EMBL/GenBank/DDBJ whole genome shotgun (WGS) entry which is preliminary data.</text>
</comment>
<evidence type="ECO:0000256" key="4">
    <source>
        <dbReference type="ARBA" id="ARBA00023015"/>
    </source>
</evidence>
<dbReference type="Pfam" id="PF07495">
    <property type="entry name" value="Y_Y_Y"/>
    <property type="match status" value="1"/>
</dbReference>
<dbReference type="InterPro" id="IPR003661">
    <property type="entry name" value="HisK_dim/P_dom"/>
</dbReference>
<dbReference type="InterPro" id="IPR005467">
    <property type="entry name" value="His_kinase_dom"/>
</dbReference>
<reference evidence="11 12" key="1">
    <citation type="submission" date="2018-07" db="EMBL/GenBank/DDBJ databases">
        <title>Pedobacter sp. nov., isolated from soil.</title>
        <authorList>
            <person name="Zhou L.Y."/>
            <person name="Du Z.J."/>
        </authorList>
    </citation>
    <scope>NUCLEOTIDE SEQUENCE [LARGE SCALE GENOMIC DNA]</scope>
    <source>
        <strain evidence="11 12">JDX94</strain>
    </source>
</reference>
<evidence type="ECO:0000256" key="1">
    <source>
        <dbReference type="ARBA" id="ARBA00000085"/>
    </source>
</evidence>
<organism evidence="11 12">
    <name type="scientific">Pedobacter chinensis</name>
    <dbReference type="NCBI Taxonomy" id="2282421"/>
    <lineage>
        <taxon>Bacteria</taxon>
        <taxon>Pseudomonadati</taxon>
        <taxon>Bacteroidota</taxon>
        <taxon>Sphingobacteriia</taxon>
        <taxon>Sphingobacteriales</taxon>
        <taxon>Sphingobacteriaceae</taxon>
        <taxon>Pedobacter</taxon>
    </lineage>
</organism>
<dbReference type="FunFam" id="2.60.40.10:FF:000791">
    <property type="entry name" value="Two-component system sensor histidine kinase/response regulator"/>
    <property type="match status" value="1"/>
</dbReference>
<feature type="domain" description="Response regulatory" evidence="10">
    <location>
        <begin position="1088"/>
        <end position="1204"/>
    </location>
</feature>
<dbReference type="InterPro" id="IPR011123">
    <property type="entry name" value="Y_Y_Y"/>
</dbReference>
<dbReference type="GO" id="GO:0000155">
    <property type="term" value="F:phosphorelay sensor kinase activity"/>
    <property type="evidence" value="ECO:0007669"/>
    <property type="project" value="InterPro"/>
</dbReference>
<dbReference type="SUPFAM" id="SSF46689">
    <property type="entry name" value="Homeodomain-like"/>
    <property type="match status" value="1"/>
</dbReference>
<dbReference type="InterPro" id="IPR009057">
    <property type="entry name" value="Homeodomain-like_sf"/>
</dbReference>
<sequence>MMIKKLSRAIALLLFFSFFITPITVAQKIFFRHYTVTDGLCANTIWDIEQDDQGYMWFGTKYGLSRFDGYSFKSFQYQKGVSGSLGNNFIRKIFKYDAKTFWIGTDEGIYIFNLETEKFTLFAPLKNFFINDVIRSRNGNIWIATKENGVFCFQPETKKLRNFSISSVPKISSNEVSKILQDDAGHIWVGTYGKGIDVLNPVNNQIRRYNSSSSDNKLSSNVILDLYKDAKGDIWIGTMAGGLNVWNKHSDRFTVYQKSSGNSISDNIVRAIYEPKPGYICLGTEKGLNILDRQSNRFTVYQNKNNDPFSINDDAVYNVFKDREGGIWVGTYFGGLNYYHEGSLGFEFYYPSGVKNSLSGNAVSAFLETSPGNMWIGTEDGGLNYFNSTDKTFKKFPFSANQDSLSYHNIHALYQDKSGHIWIGMYTGGVNVLNPVTGKIKRYKSDPNNPNTLSDNSVYSIEEDRQGRIWVSTISGLNLYDKEQDKFIRIKGKNLDKSCIYQVYQDKDSIIWIATYDNGLIRMDKKNHLTQYAYSKKPGSISSNKIICILDDDEGNLWLGTDGSGLNVLNKKTGKFKVYDDENWIKSAVVYGIIKDNSGKMWFSTNNGVFEFDPKSKGKRSFGKWDNLQSQQYNYKAYYKDSSGKLYFGGINGFNAFYPNQIKSPASTPRVSFTNFQLFNKDLDLSDENSPLKKSINYTQQIVLKHDQSVLSIEYASLSFIAPNKLQYAFKMEGFDQNWNNVGSQRKATYTNLPAGDYKFEVKVTDDLGGDGGQVSSIQIKILPPFYKTIPAYIFYFIILVVIIVLLRRYIYNKERKRNEIKLERLKNKNEQDFYKQKIEFFTAMAHEIRTPLSLIIAPLEKLLSKKERDPESLDQLQVMEENSDRLLTLVNQLLDFRRIESDIFEIHPEPIELIYLINSIRDRFSPIAIKKGLEFSVNSKFKKLDVNADPEALMKILSNLLINAFKFARKKLEIKINDLYLTATGEEMISISVQDDGIGIPKYQMDSIFKKFFKVSTEEHQYSNLGGTGIGLALAKSLSEKHGGLLAVESEEGVKTVFTVLIPFKQNELTSTIDLDEIIEENEGQQTVLVVEDDQSLLDFLSKSFAAEGYHTLRSKNGKEALKQLDKYQVDIVISDVMMPVMDGIELCKTIKNDINYSHLPVVLLTAKTNTDAEIEGLESGADAYISKPFKWKQLSLIIKNLLELQFNLKQRFAQSPFEGTDILISGNRDKKFLDKITAIIEERISDPQLSIEDLGREVGLSRSSLYKKIKAKTGHVPNEFVRLIRLKTAAKLLVQQEYTISEIGYMVGFNSHSYFSKCFYTQFHLTPTEFSEQYKKNNVTEKS</sequence>
<dbReference type="SUPFAM" id="SSF52172">
    <property type="entry name" value="CheY-like"/>
    <property type="match status" value="1"/>
</dbReference>
<keyword evidence="12" id="KW-1185">Reference proteome</keyword>
<feature type="transmembrane region" description="Helical" evidence="7">
    <location>
        <begin position="793"/>
        <end position="812"/>
    </location>
</feature>
<protein>
    <recommendedName>
        <fullName evidence="2">histidine kinase</fullName>
        <ecNumber evidence="2">2.7.13.3</ecNumber>
    </recommendedName>
</protein>
<evidence type="ECO:0000256" key="2">
    <source>
        <dbReference type="ARBA" id="ARBA00012438"/>
    </source>
</evidence>
<dbReference type="Pfam" id="PF12833">
    <property type="entry name" value="HTH_18"/>
    <property type="match status" value="1"/>
</dbReference>
<dbReference type="InterPro" id="IPR018060">
    <property type="entry name" value="HTH_AraC"/>
</dbReference>
<keyword evidence="7" id="KW-0472">Membrane</keyword>
<dbReference type="PROSITE" id="PS01124">
    <property type="entry name" value="HTH_ARAC_FAMILY_2"/>
    <property type="match status" value="1"/>
</dbReference>
<evidence type="ECO:0000313" key="12">
    <source>
        <dbReference type="Proteomes" id="UP000253961"/>
    </source>
</evidence>
<dbReference type="EC" id="2.7.13.3" evidence="2"/>
<dbReference type="FunFam" id="1.10.287.130:FF:000045">
    <property type="entry name" value="Two-component system sensor histidine kinase/response regulator"/>
    <property type="match status" value="1"/>
</dbReference>
<keyword evidence="3 6" id="KW-0597">Phosphoprotein</keyword>
<evidence type="ECO:0000256" key="3">
    <source>
        <dbReference type="ARBA" id="ARBA00022553"/>
    </source>
</evidence>
<dbReference type="EMBL" id="QPKV01000002">
    <property type="protein sequence ID" value="RDC58135.1"/>
    <property type="molecule type" value="Genomic_DNA"/>
</dbReference>
<dbReference type="PROSITE" id="PS50110">
    <property type="entry name" value="RESPONSE_REGULATORY"/>
    <property type="match status" value="1"/>
</dbReference>
<dbReference type="Gene3D" id="3.40.50.2300">
    <property type="match status" value="1"/>
</dbReference>
<keyword evidence="11" id="KW-0808">Transferase</keyword>
<dbReference type="InterPro" id="IPR001789">
    <property type="entry name" value="Sig_transdc_resp-reg_receiver"/>
</dbReference>
<comment type="catalytic activity">
    <reaction evidence="1">
        <text>ATP + protein L-histidine = ADP + protein N-phospho-L-histidine.</text>
        <dbReference type="EC" id="2.7.13.3"/>
    </reaction>
</comment>
<evidence type="ECO:0000259" key="8">
    <source>
        <dbReference type="PROSITE" id="PS01124"/>
    </source>
</evidence>
<keyword evidence="11" id="KW-0418">Kinase</keyword>
<accession>A0A369Q3T7</accession>
<dbReference type="InterPro" id="IPR004358">
    <property type="entry name" value="Sig_transdc_His_kin-like_C"/>
</dbReference>
<dbReference type="SUPFAM" id="SSF55874">
    <property type="entry name" value="ATPase domain of HSP90 chaperone/DNA topoisomerase II/histidine kinase"/>
    <property type="match status" value="1"/>
</dbReference>
<evidence type="ECO:0000256" key="7">
    <source>
        <dbReference type="SAM" id="Phobius"/>
    </source>
</evidence>
<dbReference type="Pfam" id="PF07494">
    <property type="entry name" value="Reg_prop"/>
    <property type="match status" value="8"/>
</dbReference>
<dbReference type="Pfam" id="PF00512">
    <property type="entry name" value="HisKA"/>
    <property type="match status" value="1"/>
</dbReference>
<dbReference type="SMART" id="SM00342">
    <property type="entry name" value="HTH_ARAC"/>
    <property type="match status" value="1"/>
</dbReference>
<dbReference type="Gene3D" id="1.10.287.130">
    <property type="match status" value="1"/>
</dbReference>
<keyword evidence="5" id="KW-0804">Transcription</keyword>
<dbReference type="PANTHER" id="PTHR43547">
    <property type="entry name" value="TWO-COMPONENT HISTIDINE KINASE"/>
    <property type="match status" value="1"/>
</dbReference>
<dbReference type="Gene3D" id="1.10.10.60">
    <property type="entry name" value="Homeodomain-like"/>
    <property type="match status" value="2"/>
</dbReference>
<dbReference type="SMART" id="SM00448">
    <property type="entry name" value="REC"/>
    <property type="match status" value="1"/>
</dbReference>
<dbReference type="InterPro" id="IPR036890">
    <property type="entry name" value="HATPase_C_sf"/>
</dbReference>
<dbReference type="OrthoDB" id="9809670at2"/>
<dbReference type="CDD" id="cd17574">
    <property type="entry name" value="REC_OmpR"/>
    <property type="match status" value="1"/>
</dbReference>
<dbReference type="CDD" id="cd00082">
    <property type="entry name" value="HisKA"/>
    <property type="match status" value="1"/>
</dbReference>
<feature type="domain" description="HTH araC/xylS-type" evidence="8">
    <location>
        <begin position="1236"/>
        <end position="1335"/>
    </location>
</feature>
<keyword evidence="4" id="KW-0805">Transcription regulation</keyword>
<dbReference type="CDD" id="cd00075">
    <property type="entry name" value="HATPase"/>
    <property type="match status" value="1"/>
</dbReference>
<keyword evidence="7" id="KW-0812">Transmembrane</keyword>
<dbReference type="SUPFAM" id="SSF63829">
    <property type="entry name" value="Calcium-dependent phosphotriesterase"/>
    <property type="match status" value="1"/>
</dbReference>
<dbReference type="InterPro" id="IPR036097">
    <property type="entry name" value="HisK_dim/P_sf"/>
</dbReference>
<evidence type="ECO:0000259" key="9">
    <source>
        <dbReference type="PROSITE" id="PS50109"/>
    </source>
</evidence>
<evidence type="ECO:0000313" key="11">
    <source>
        <dbReference type="EMBL" id="RDC58135.1"/>
    </source>
</evidence>
<evidence type="ECO:0000256" key="6">
    <source>
        <dbReference type="PROSITE-ProRule" id="PRU00169"/>
    </source>
</evidence>
<dbReference type="Gene3D" id="3.30.565.10">
    <property type="entry name" value="Histidine kinase-like ATPase, C-terminal domain"/>
    <property type="match status" value="1"/>
</dbReference>
<proteinExistence type="predicted"/>
<dbReference type="GO" id="GO:0043565">
    <property type="term" value="F:sequence-specific DNA binding"/>
    <property type="evidence" value="ECO:0007669"/>
    <property type="project" value="InterPro"/>
</dbReference>
<evidence type="ECO:0000256" key="5">
    <source>
        <dbReference type="ARBA" id="ARBA00023163"/>
    </source>
</evidence>
<dbReference type="Pfam" id="PF02518">
    <property type="entry name" value="HATPase_c"/>
    <property type="match status" value="1"/>
</dbReference>
<dbReference type="PRINTS" id="PR00344">
    <property type="entry name" value="BCTRLSENSOR"/>
</dbReference>
<dbReference type="InterPro" id="IPR015943">
    <property type="entry name" value="WD40/YVTN_repeat-like_dom_sf"/>
</dbReference>
<dbReference type="PANTHER" id="PTHR43547:SF2">
    <property type="entry name" value="HYBRID SIGNAL TRANSDUCTION HISTIDINE KINASE C"/>
    <property type="match status" value="1"/>
</dbReference>
<dbReference type="InterPro" id="IPR011110">
    <property type="entry name" value="Reg_prop"/>
</dbReference>
<dbReference type="Gene3D" id="2.130.10.10">
    <property type="entry name" value="YVTN repeat-like/Quinoprotein amine dehydrogenase"/>
    <property type="match status" value="2"/>
</dbReference>
<evidence type="ECO:0000259" key="10">
    <source>
        <dbReference type="PROSITE" id="PS50110"/>
    </source>
</evidence>
<dbReference type="Gene3D" id="2.60.40.10">
    <property type="entry name" value="Immunoglobulins"/>
    <property type="match status" value="1"/>
</dbReference>
<dbReference type="GO" id="GO:0003700">
    <property type="term" value="F:DNA-binding transcription factor activity"/>
    <property type="evidence" value="ECO:0007669"/>
    <property type="project" value="InterPro"/>
</dbReference>
<keyword evidence="7" id="KW-1133">Transmembrane helix</keyword>
<dbReference type="RefSeq" id="WP_115401545.1">
    <property type="nucleotide sequence ID" value="NZ_QPKV01000002.1"/>
</dbReference>
<dbReference type="SUPFAM" id="SSF47384">
    <property type="entry name" value="Homodimeric domain of signal transducing histidine kinase"/>
    <property type="match status" value="1"/>
</dbReference>
<dbReference type="InterPro" id="IPR003594">
    <property type="entry name" value="HATPase_dom"/>
</dbReference>
<dbReference type="InterPro" id="IPR011006">
    <property type="entry name" value="CheY-like_superfamily"/>
</dbReference>
<gene>
    <name evidence="11" type="ORF">DU508_04095</name>
</gene>
<dbReference type="PROSITE" id="PS50109">
    <property type="entry name" value="HIS_KIN"/>
    <property type="match status" value="1"/>
</dbReference>
<dbReference type="SMART" id="SM00387">
    <property type="entry name" value="HATPase_c"/>
    <property type="match status" value="1"/>
</dbReference>
<dbReference type="InterPro" id="IPR013783">
    <property type="entry name" value="Ig-like_fold"/>
</dbReference>
<dbReference type="SUPFAM" id="SSF101898">
    <property type="entry name" value="NHL repeat"/>
    <property type="match status" value="1"/>
</dbReference>
<dbReference type="Pfam" id="PF00072">
    <property type="entry name" value="Response_reg"/>
    <property type="match status" value="1"/>
</dbReference>
<name>A0A369Q3T7_9SPHI</name>
<feature type="modified residue" description="4-aspartylphosphate" evidence="6">
    <location>
        <position position="1137"/>
    </location>
</feature>
<feature type="domain" description="Histidine kinase" evidence="9">
    <location>
        <begin position="844"/>
        <end position="1067"/>
    </location>
</feature>
<dbReference type="SMART" id="SM00388">
    <property type="entry name" value="HisKA"/>
    <property type="match status" value="1"/>
</dbReference>
<dbReference type="Proteomes" id="UP000253961">
    <property type="component" value="Unassembled WGS sequence"/>
</dbReference>